<keyword evidence="7 10" id="KW-0234">DNA repair</keyword>
<comment type="subcellular location">
    <subcellularLocation>
        <location evidence="10">Nucleus</location>
    </subcellularLocation>
    <subcellularLocation>
        <location evidence="10">Chromosome</location>
    </subcellularLocation>
</comment>
<keyword evidence="3 10" id="KW-0235">DNA replication</keyword>
<dbReference type="Proteomes" id="UP000054454">
    <property type="component" value="Unassembled WGS sequence"/>
</dbReference>
<evidence type="ECO:0000259" key="12">
    <source>
        <dbReference type="SMART" id="SM01287"/>
    </source>
</evidence>
<dbReference type="GO" id="GO:0006261">
    <property type="term" value="P:DNA-templated DNA replication"/>
    <property type="evidence" value="ECO:0007669"/>
    <property type="project" value="EnsemblFungi"/>
</dbReference>
<dbReference type="PANTHER" id="PTHR45849:SF1">
    <property type="entry name" value="FACT COMPLEX SUBUNIT SSRP1"/>
    <property type="match status" value="1"/>
</dbReference>
<dbReference type="InterPro" id="IPR038167">
    <property type="entry name" value="SSRP1_sf"/>
</dbReference>
<dbReference type="EMBL" id="LFVZ01000004">
    <property type="protein sequence ID" value="KTW29898.1"/>
    <property type="molecule type" value="Genomic_DNA"/>
</dbReference>
<evidence type="ECO:0000256" key="7">
    <source>
        <dbReference type="ARBA" id="ARBA00023204"/>
    </source>
</evidence>
<dbReference type="GO" id="GO:0006281">
    <property type="term" value="P:DNA repair"/>
    <property type="evidence" value="ECO:0007669"/>
    <property type="project" value="UniProtKB-KW"/>
</dbReference>
<feature type="compositionally biased region" description="Acidic residues" evidence="11">
    <location>
        <begin position="484"/>
        <end position="509"/>
    </location>
</feature>
<dbReference type="GO" id="GO:0003677">
    <property type="term" value="F:DNA binding"/>
    <property type="evidence" value="ECO:0007669"/>
    <property type="project" value="InterPro"/>
</dbReference>
<dbReference type="Pfam" id="PF21103">
    <property type="entry name" value="PH1_SSRP1-like"/>
    <property type="match status" value="1"/>
</dbReference>
<dbReference type="GO" id="GO:0031508">
    <property type="term" value="P:pericentric heterochromatin formation"/>
    <property type="evidence" value="ECO:0007669"/>
    <property type="project" value="EnsemblFungi"/>
</dbReference>
<dbReference type="GO" id="GO:0045899">
    <property type="term" value="P:positive regulation of RNA polymerase II transcription preinitiation complex assembly"/>
    <property type="evidence" value="ECO:0007669"/>
    <property type="project" value="EnsemblFungi"/>
</dbReference>
<dbReference type="InterPro" id="IPR024954">
    <property type="entry name" value="SSRP1_DD"/>
</dbReference>
<evidence type="ECO:0000256" key="1">
    <source>
        <dbReference type="ARBA" id="ARBA00010060"/>
    </source>
</evidence>
<dbReference type="GeneID" id="28935896"/>
<dbReference type="Pfam" id="PF08512">
    <property type="entry name" value="Rttp106-like_middle"/>
    <property type="match status" value="1"/>
</dbReference>
<feature type="region of interest" description="Disordered" evidence="11">
    <location>
        <begin position="469"/>
        <end position="531"/>
    </location>
</feature>
<proteinExistence type="inferred from homology"/>
<reference evidence="14" key="1">
    <citation type="journal article" date="2016" name="Nat. Commun.">
        <title>Genome analysis of three Pneumocystis species reveals adaptation mechanisms to life exclusively in mammalian hosts.</title>
        <authorList>
            <person name="Ma L."/>
            <person name="Chen Z."/>
            <person name="Huang D.W."/>
            <person name="Kutty G."/>
            <person name="Ishihara M."/>
            <person name="Wang H."/>
            <person name="Abouelleil A."/>
            <person name="Bishop L."/>
            <person name="Davey E."/>
            <person name="Deng R."/>
            <person name="Deng X."/>
            <person name="Fan L."/>
            <person name="Fantoni G."/>
            <person name="Fitzgerald M."/>
            <person name="Gogineni E."/>
            <person name="Goldberg J.M."/>
            <person name="Handley G."/>
            <person name="Hu X."/>
            <person name="Huber C."/>
            <person name="Jiao X."/>
            <person name="Jones K."/>
            <person name="Levin J.Z."/>
            <person name="Liu Y."/>
            <person name="Macdonald P."/>
            <person name="Melnikov A."/>
            <person name="Raley C."/>
            <person name="Sassi M."/>
            <person name="Sherman B.T."/>
            <person name="Song X."/>
            <person name="Sykes S."/>
            <person name="Tran B."/>
            <person name="Walsh L."/>
            <person name="Xia Y."/>
            <person name="Yang J."/>
            <person name="Young S."/>
            <person name="Zeng Q."/>
            <person name="Zheng X."/>
            <person name="Stephens R."/>
            <person name="Nusbaum C."/>
            <person name="Birren B.W."/>
            <person name="Azadi P."/>
            <person name="Lempicki R.A."/>
            <person name="Cuomo C.A."/>
            <person name="Kovacs J.A."/>
        </authorList>
    </citation>
    <scope>NUCLEOTIDE SEQUENCE [LARGE SCALE GENOMIC DNA]</scope>
    <source>
        <strain evidence="14">B80</strain>
    </source>
</reference>
<dbReference type="VEuPathDB" id="FungiDB:T552_01102"/>
<gene>
    <name evidence="13" type="ORF">T552_01102</name>
</gene>
<dbReference type="AlphaFoldDB" id="A0A0W4ZNF5"/>
<dbReference type="OrthoDB" id="498543at2759"/>
<keyword evidence="2 10" id="KW-0158">Chromosome</keyword>
<dbReference type="GO" id="GO:0006335">
    <property type="term" value="P:DNA replication-dependent chromatin assembly"/>
    <property type="evidence" value="ECO:0007669"/>
    <property type="project" value="EnsemblFungi"/>
</dbReference>
<keyword evidence="5 10" id="KW-0805">Transcription regulation</keyword>
<dbReference type="InterPro" id="IPR035417">
    <property type="entry name" value="SSRP1/POB3_N"/>
</dbReference>
<dbReference type="InterPro" id="IPR011993">
    <property type="entry name" value="PH-like_dom_sf"/>
</dbReference>
<dbReference type="GO" id="GO:0000781">
    <property type="term" value="C:chromosome, telomeric region"/>
    <property type="evidence" value="ECO:0007669"/>
    <property type="project" value="GOC"/>
</dbReference>
<evidence type="ECO:0000313" key="13">
    <source>
        <dbReference type="EMBL" id="KTW29898.1"/>
    </source>
</evidence>
<dbReference type="FunFam" id="2.30.29.150:FF:000001">
    <property type="entry name" value="Fact complex subunit ssrp1"/>
    <property type="match status" value="1"/>
</dbReference>
<dbReference type="GO" id="GO:0030466">
    <property type="term" value="P:silent mating-type cassette heterochromatin formation"/>
    <property type="evidence" value="ECO:0007669"/>
    <property type="project" value="EnsemblFungi"/>
</dbReference>
<dbReference type="Gene3D" id="2.30.29.220">
    <property type="entry name" value="Structure-specific recognition protein (SSRP1)"/>
    <property type="match status" value="1"/>
</dbReference>
<evidence type="ECO:0000256" key="11">
    <source>
        <dbReference type="SAM" id="MobiDB-lite"/>
    </source>
</evidence>
<evidence type="ECO:0000256" key="2">
    <source>
        <dbReference type="ARBA" id="ARBA00022454"/>
    </source>
</evidence>
<dbReference type="GO" id="GO:0035101">
    <property type="term" value="C:FACT complex"/>
    <property type="evidence" value="ECO:0007669"/>
    <property type="project" value="EnsemblFungi"/>
</dbReference>
<feature type="compositionally biased region" description="Basic and acidic residues" evidence="11">
    <location>
        <begin position="510"/>
        <end position="523"/>
    </location>
</feature>
<evidence type="ECO:0000256" key="9">
    <source>
        <dbReference type="ARBA" id="ARBA00025370"/>
    </source>
</evidence>
<dbReference type="InterPro" id="IPR000969">
    <property type="entry name" value="SSRP1/POB3"/>
</dbReference>
<evidence type="ECO:0000313" key="14">
    <source>
        <dbReference type="Proteomes" id="UP000054454"/>
    </source>
</evidence>
<evidence type="ECO:0000256" key="6">
    <source>
        <dbReference type="ARBA" id="ARBA00023163"/>
    </source>
</evidence>
<dbReference type="PANTHER" id="PTHR45849">
    <property type="entry name" value="FACT COMPLEX SUBUNIT SSRP1"/>
    <property type="match status" value="1"/>
</dbReference>
<organism evidence="13 14">
    <name type="scientific">Pneumocystis carinii (strain B80)</name>
    <name type="common">Rat pneumocystis pneumonia agent</name>
    <name type="synonym">Pneumocystis carinii f. sp. carinii</name>
    <dbReference type="NCBI Taxonomy" id="1408658"/>
    <lineage>
        <taxon>Eukaryota</taxon>
        <taxon>Fungi</taxon>
        <taxon>Dikarya</taxon>
        <taxon>Ascomycota</taxon>
        <taxon>Taphrinomycotina</taxon>
        <taxon>Pneumocystomycetes</taxon>
        <taxon>Pneumocystaceae</taxon>
        <taxon>Pneumocystis</taxon>
    </lineage>
</organism>
<dbReference type="Pfam" id="PF03531">
    <property type="entry name" value="SSrecog"/>
    <property type="match status" value="1"/>
</dbReference>
<keyword evidence="14" id="KW-1185">Reference proteome</keyword>
<feature type="domain" description="Histone chaperone RTT106/FACT complex subunit SPT16-like middle" evidence="12">
    <location>
        <begin position="361"/>
        <end position="454"/>
    </location>
</feature>
<dbReference type="RefSeq" id="XP_018226885.1">
    <property type="nucleotide sequence ID" value="XM_018369694.1"/>
</dbReference>
<dbReference type="CDD" id="cd13230">
    <property type="entry name" value="PH1_SSRP1-like"/>
    <property type="match status" value="1"/>
</dbReference>
<dbReference type="SMART" id="SM01287">
    <property type="entry name" value="Rtt106"/>
    <property type="match status" value="1"/>
</dbReference>
<keyword evidence="6 10" id="KW-0804">Transcription</keyword>
<dbReference type="InterPro" id="IPR013719">
    <property type="entry name" value="RTT106/SPT16-like_middle_dom"/>
</dbReference>
<protein>
    <recommendedName>
        <fullName evidence="10">FACT complex subunit POB3</fullName>
    </recommendedName>
</protein>
<keyword evidence="8 10" id="KW-0539">Nucleus</keyword>
<dbReference type="Pfam" id="PF17292">
    <property type="entry name" value="POB3_N"/>
    <property type="match status" value="1"/>
</dbReference>
<sequence>MQEVIQYDDIYLNQGKIAGRLRLASSGLGWKESNSDELYTVPASDIRKAQWSRAARGYELKLTLRNGGFVQLDGFDDEDLDTLRKTIKKYFNISLEQREHSLKGWNWGKTEFSGSELLFNVSNKPAFEIPLSNISNTNLSGKNEVSLEFLLPRYDNDNEKLENRLVKGVAVQEDQLVEMRFYIPGTTITGNQENSESVNNANLFYESLKDKADIGQVSGESIVSFSDILFLTPRGRYDIDMYSSFLRLRGKTYDYKIYYFSFVKLFLLPKPDDMHIVFVIGLDLPLRQGQTEYPFLVIQFMREEEMEVELNIEDSEFQEKYSEKLKKKYDQPAYEVVSQIFYGLTGKKVITPSIFRSYRGHAAVKCSMKASEGNLFCLDKSFLFIPKPSIWIPISEISYVTLFRINTSVSASRTFDLTFSLKGGVYYQFSNINREEQKLLEDFMKSKNIKIENDLNEDSQAILDALDDELSDDDNNSISIRSNDDDESPDDDFQTESDSDVAEEYDENAESSKESDNENDNRPKLKKMKSK</sequence>
<dbReference type="GO" id="GO:0034728">
    <property type="term" value="P:nucleosome organization"/>
    <property type="evidence" value="ECO:0007669"/>
    <property type="project" value="EnsemblFungi"/>
</dbReference>
<name>A0A0W4ZNF5_PNEC8</name>
<comment type="similarity">
    <text evidence="1 10">Belongs to the SSRP1 family.</text>
</comment>
<dbReference type="FunFam" id="2.30.29.220:FF:000003">
    <property type="entry name" value="FACT complex subunit POB3"/>
    <property type="match status" value="1"/>
</dbReference>
<evidence type="ECO:0000256" key="5">
    <source>
        <dbReference type="ARBA" id="ARBA00023015"/>
    </source>
</evidence>
<comment type="function">
    <text evidence="9 10">Component of the FACT complex, a general chromatin factor that acts to reorganize nucleosomes. The FACT complex is involved in multiple processes that require DNA as a template such as mRNA elongation, DNA replication and DNA repair. During transcription elongation the FACT complex acts as a histone chaperone that both destabilizes and restores nucleosomal structure. It facilitates the passage of RNA polymerase II and transcription by promoting the dissociation of one histone H2A-H2B dimer from the nucleosome, then subsequently promotes the reestablishment of the nucleosome following the passage of RNA polymerase II.</text>
</comment>
<dbReference type="CDD" id="cd13229">
    <property type="entry name" value="PH_TFIIH"/>
    <property type="match status" value="1"/>
</dbReference>
<dbReference type="InterPro" id="IPR050454">
    <property type="entry name" value="RTT106/SSRP1_HistChap/FACT"/>
</dbReference>
<dbReference type="GO" id="GO:0031509">
    <property type="term" value="P:subtelomeric heterochromatin formation"/>
    <property type="evidence" value="ECO:0007669"/>
    <property type="project" value="EnsemblFungi"/>
</dbReference>
<dbReference type="CDD" id="cd13231">
    <property type="entry name" value="PH2_SSRP1-like"/>
    <property type="match status" value="1"/>
</dbReference>
<evidence type="ECO:0000256" key="8">
    <source>
        <dbReference type="ARBA" id="ARBA00023242"/>
    </source>
</evidence>
<dbReference type="InterPro" id="IPR048993">
    <property type="entry name" value="SSRP1-like_PH1"/>
</dbReference>
<dbReference type="GO" id="GO:0042393">
    <property type="term" value="F:histone binding"/>
    <property type="evidence" value="ECO:0007669"/>
    <property type="project" value="EnsemblFungi"/>
</dbReference>
<dbReference type="PRINTS" id="PR00887">
    <property type="entry name" value="SSRCOGNITION"/>
</dbReference>
<dbReference type="SUPFAM" id="SSF50729">
    <property type="entry name" value="PH domain-like"/>
    <property type="match status" value="1"/>
</dbReference>
<accession>A0A0W4ZNF5</accession>
<dbReference type="Gene3D" id="2.30.29.30">
    <property type="entry name" value="Pleckstrin-homology domain (PH domain)/Phosphotyrosine-binding domain (PTB)"/>
    <property type="match status" value="2"/>
</dbReference>
<dbReference type="Gene3D" id="2.30.29.150">
    <property type="match status" value="1"/>
</dbReference>
<dbReference type="GO" id="GO:0031491">
    <property type="term" value="F:nucleosome binding"/>
    <property type="evidence" value="ECO:0007669"/>
    <property type="project" value="EnsemblFungi"/>
</dbReference>
<keyword evidence="4 10" id="KW-0227">DNA damage</keyword>
<comment type="caution">
    <text evidence="13">The sequence shown here is derived from an EMBL/GenBank/DDBJ whole genome shotgun (WGS) entry which is preliminary data.</text>
</comment>
<evidence type="ECO:0000256" key="10">
    <source>
        <dbReference type="RuleBase" id="RU364013"/>
    </source>
</evidence>
<evidence type="ECO:0000256" key="4">
    <source>
        <dbReference type="ARBA" id="ARBA00022763"/>
    </source>
</evidence>
<evidence type="ECO:0000256" key="3">
    <source>
        <dbReference type="ARBA" id="ARBA00022705"/>
    </source>
</evidence>